<comment type="similarity">
    <text evidence="6">Belongs to the methyl-accepting chemotaxis (MCP) protein family.</text>
</comment>
<sequence>MAFLENLTIKRRLQLNALVVGVALVVMLAVIMIEASTMRKLNETIQYAEELDIHELSMRKHEKNFLFYKDTEALDLYARDYSELQRKAGLLDEIFAEFDIDDSNLREFERLAQTYVDDFNNVVDLQKTIGLHPKDGLYGALRSAVHEVETMLKQQERDDLLVSMLMLRRAEKDFMLRLDLKYLKKFDDQISKFEGQTKAAGFEVQYERQIQTLIKQYQTRFRNLVDAQTKLGLDLNSGALGSMKKSVEQSDAVVARIVEQAKQEVADNARVAQMAALSIFVVASVLVMILVLSTSRSIIGPVERVYQTIERIRRENNLRIPIEQTGNDEITLMTKDFNSLIGDFKELIGDVNNALAIINDATHHLSDTTAQTSAGMTEQLHEADMVATAATEMQATIQDISHNTEAAAEKAESTNKNAQLGRTEVTSTIEHIMQLSESLGGASDVVGQLERDGETIGSVLDVIRGIAEQTNLLALNAAIEAARAGEQGRGFAVVADEVRSLAQRTQDSTQEIESIISTLQQRTREVVNIMEQCREQGNESVAQAERAGNLLGMITEDVQTIMEMSTHIATAIDEQKQVASEVNKNVVKIRDIAQVASEHASSNAQSSEELSEQARNLYESVEKYQV</sequence>
<name>A0A0F4QRA8_9GAMM</name>
<reference evidence="11 12" key="1">
    <citation type="journal article" date="2015" name="BMC Genomics">
        <title>Genome mining reveals unlocked bioactive potential of marine Gram-negative bacteria.</title>
        <authorList>
            <person name="Machado H."/>
            <person name="Sonnenschein E.C."/>
            <person name="Melchiorsen J."/>
            <person name="Gram L."/>
        </authorList>
    </citation>
    <scope>NUCLEOTIDE SEQUENCE [LARGE SCALE GENOMIC DNA]</scope>
    <source>
        <strain evidence="11 12">S2471</strain>
    </source>
</reference>
<keyword evidence="2 8" id="KW-0812">Transmembrane</keyword>
<evidence type="ECO:0000256" key="4">
    <source>
        <dbReference type="ARBA" id="ARBA00023136"/>
    </source>
</evidence>
<evidence type="ECO:0000256" key="8">
    <source>
        <dbReference type="SAM" id="Phobius"/>
    </source>
</evidence>
<evidence type="ECO:0000313" key="11">
    <source>
        <dbReference type="EMBL" id="KJZ09137.1"/>
    </source>
</evidence>
<comment type="subcellular location">
    <subcellularLocation>
        <location evidence="1">Membrane</location>
        <topology evidence="1">Multi-pass membrane protein</topology>
    </subcellularLocation>
</comment>
<dbReference type="PATRIC" id="fig|43658.5.peg.2212"/>
<dbReference type="SMART" id="SM00304">
    <property type="entry name" value="HAMP"/>
    <property type="match status" value="1"/>
</dbReference>
<protein>
    <submittedName>
        <fullName evidence="11">Chemotaxis protein</fullName>
    </submittedName>
</protein>
<dbReference type="FunFam" id="1.10.287.950:FF:000001">
    <property type="entry name" value="Methyl-accepting chemotaxis sensory transducer"/>
    <property type="match status" value="1"/>
</dbReference>
<dbReference type="GO" id="GO:0006935">
    <property type="term" value="P:chemotaxis"/>
    <property type="evidence" value="ECO:0007669"/>
    <property type="project" value="UniProtKB-ARBA"/>
</dbReference>
<dbReference type="SUPFAM" id="SSF58104">
    <property type="entry name" value="Methyl-accepting chemotaxis protein (MCP) signaling domain"/>
    <property type="match status" value="1"/>
</dbReference>
<evidence type="ECO:0000256" key="6">
    <source>
        <dbReference type="ARBA" id="ARBA00029447"/>
    </source>
</evidence>
<evidence type="ECO:0000259" key="9">
    <source>
        <dbReference type="PROSITE" id="PS50111"/>
    </source>
</evidence>
<dbReference type="PROSITE" id="PS50111">
    <property type="entry name" value="CHEMOTAXIS_TRANSDUC_2"/>
    <property type="match status" value="1"/>
</dbReference>
<keyword evidence="5 7" id="KW-0807">Transducer</keyword>
<dbReference type="GO" id="GO:0016020">
    <property type="term" value="C:membrane"/>
    <property type="evidence" value="ECO:0007669"/>
    <property type="project" value="UniProtKB-SubCell"/>
</dbReference>
<evidence type="ECO:0000313" key="12">
    <source>
        <dbReference type="Proteomes" id="UP000033452"/>
    </source>
</evidence>
<organism evidence="11 12">
    <name type="scientific">Pseudoalteromonas rubra</name>
    <dbReference type="NCBI Taxonomy" id="43658"/>
    <lineage>
        <taxon>Bacteria</taxon>
        <taxon>Pseudomonadati</taxon>
        <taxon>Pseudomonadota</taxon>
        <taxon>Gammaproteobacteria</taxon>
        <taxon>Alteromonadales</taxon>
        <taxon>Pseudoalteromonadaceae</taxon>
        <taxon>Pseudoalteromonas</taxon>
    </lineage>
</organism>
<dbReference type="GO" id="GO:0007165">
    <property type="term" value="P:signal transduction"/>
    <property type="evidence" value="ECO:0007669"/>
    <property type="project" value="UniProtKB-KW"/>
</dbReference>
<feature type="domain" description="HAMP" evidence="10">
    <location>
        <begin position="296"/>
        <end position="349"/>
    </location>
</feature>
<feature type="transmembrane region" description="Helical" evidence="8">
    <location>
        <begin position="13"/>
        <end position="33"/>
    </location>
</feature>
<dbReference type="SMART" id="SM00283">
    <property type="entry name" value="MA"/>
    <property type="match status" value="1"/>
</dbReference>
<feature type="domain" description="Methyl-accepting transducer" evidence="9">
    <location>
        <begin position="354"/>
        <end position="590"/>
    </location>
</feature>
<comment type="caution">
    <text evidence="11">The sequence shown here is derived from an EMBL/GenBank/DDBJ whole genome shotgun (WGS) entry which is preliminary data.</text>
</comment>
<evidence type="ECO:0000259" key="10">
    <source>
        <dbReference type="PROSITE" id="PS50885"/>
    </source>
</evidence>
<dbReference type="RefSeq" id="WP_046004917.1">
    <property type="nucleotide sequence ID" value="NZ_JXYA01000021.1"/>
</dbReference>
<keyword evidence="12" id="KW-1185">Reference proteome</keyword>
<evidence type="ECO:0000256" key="5">
    <source>
        <dbReference type="ARBA" id="ARBA00023224"/>
    </source>
</evidence>
<proteinExistence type="inferred from homology"/>
<gene>
    <name evidence="11" type="ORF">TW77_10425</name>
</gene>
<dbReference type="Pfam" id="PF00672">
    <property type="entry name" value="HAMP"/>
    <property type="match status" value="1"/>
</dbReference>
<dbReference type="InterPro" id="IPR003660">
    <property type="entry name" value="HAMP_dom"/>
</dbReference>
<dbReference type="AlphaFoldDB" id="A0A0F4QRA8"/>
<keyword evidence="4 8" id="KW-0472">Membrane</keyword>
<dbReference type="SMART" id="SM01358">
    <property type="entry name" value="HBM"/>
    <property type="match status" value="1"/>
</dbReference>
<dbReference type="InterPro" id="IPR004089">
    <property type="entry name" value="MCPsignal_dom"/>
</dbReference>
<dbReference type="PANTHER" id="PTHR32089:SF119">
    <property type="entry name" value="METHYL-ACCEPTING CHEMOTAXIS PROTEIN CTPL"/>
    <property type="match status" value="1"/>
</dbReference>
<dbReference type="Proteomes" id="UP000033452">
    <property type="component" value="Unassembled WGS sequence"/>
</dbReference>
<dbReference type="PANTHER" id="PTHR32089">
    <property type="entry name" value="METHYL-ACCEPTING CHEMOTAXIS PROTEIN MCPB"/>
    <property type="match status" value="1"/>
</dbReference>
<evidence type="ECO:0000256" key="2">
    <source>
        <dbReference type="ARBA" id="ARBA00022692"/>
    </source>
</evidence>
<evidence type="ECO:0000256" key="1">
    <source>
        <dbReference type="ARBA" id="ARBA00004141"/>
    </source>
</evidence>
<accession>A0A0F4QRA8</accession>
<keyword evidence="3 8" id="KW-1133">Transmembrane helix</keyword>
<dbReference type="PROSITE" id="PS50885">
    <property type="entry name" value="HAMP"/>
    <property type="match status" value="1"/>
</dbReference>
<dbReference type="OrthoDB" id="8724845at2"/>
<dbReference type="EMBL" id="JXYA01000021">
    <property type="protein sequence ID" value="KJZ09137.1"/>
    <property type="molecule type" value="Genomic_DNA"/>
</dbReference>
<dbReference type="Pfam" id="PF00015">
    <property type="entry name" value="MCPsignal"/>
    <property type="match status" value="1"/>
</dbReference>
<dbReference type="Gene3D" id="1.10.287.950">
    <property type="entry name" value="Methyl-accepting chemotaxis protein"/>
    <property type="match status" value="1"/>
</dbReference>
<dbReference type="CDD" id="cd11386">
    <property type="entry name" value="MCP_signal"/>
    <property type="match status" value="1"/>
</dbReference>
<dbReference type="InterPro" id="IPR032255">
    <property type="entry name" value="HBM"/>
</dbReference>
<evidence type="ECO:0000256" key="7">
    <source>
        <dbReference type="PROSITE-ProRule" id="PRU00284"/>
    </source>
</evidence>
<evidence type="ECO:0000256" key="3">
    <source>
        <dbReference type="ARBA" id="ARBA00022989"/>
    </source>
</evidence>